<feature type="domain" description="FAD/NAD(P)-binding" evidence="5">
    <location>
        <begin position="10"/>
        <end position="312"/>
    </location>
</feature>
<comment type="caution">
    <text evidence="7">The sequence shown here is derived from an EMBL/GenBank/DDBJ whole genome shotgun (WGS) entry which is preliminary data.</text>
</comment>
<dbReference type="Gene3D" id="3.30.390.30">
    <property type="match status" value="1"/>
</dbReference>
<evidence type="ECO:0000256" key="1">
    <source>
        <dbReference type="ARBA" id="ARBA00001974"/>
    </source>
</evidence>
<evidence type="ECO:0000259" key="5">
    <source>
        <dbReference type="Pfam" id="PF07992"/>
    </source>
</evidence>
<feature type="domain" description="Reductase C-terminal" evidence="6">
    <location>
        <begin position="331"/>
        <end position="413"/>
    </location>
</feature>
<sequence>MTAGLVTAGLVVVGAGQAGFQVAASLREAGFAEPITLVGDEPDLPYQRPPLSKGYLAGRTDRQGLHLRAAGYFAEHGIVHRAETRAAGIDRDGTRLLLADGGVLPYGHLVLATGARNRPLPVPGAELEGVRQLRGLSDADALKGAIEAANRIVVVGAGFIGLEFAAVAAARGLSVTVVEAAGRPMARAVSGQTSEFFRRAHEALGVRFLFEAGVSAIEGAGGRVSGVRLSNGETLPADLVLVGIGVLPNQELAAQAGLAVADGIRVDAWLATADPAVSAIGDCARFPSPFATGVTPDGTVRIESVQNAIDQGRCLAARLAGRPAPYAALPWFWSDQGRHKLQIAGLGAPADASVPRGTGDAFSVFRFRDGRLSAVESVDRAGDHMIARRLLAAGTPLTPEQAADPGFDLKALAMGRP</sequence>
<dbReference type="Pfam" id="PF14759">
    <property type="entry name" value="Reductase_C"/>
    <property type="match status" value="1"/>
</dbReference>
<dbReference type="SUPFAM" id="SSF51905">
    <property type="entry name" value="FAD/NAD(P)-binding domain"/>
    <property type="match status" value="2"/>
</dbReference>
<dbReference type="PANTHER" id="PTHR43557">
    <property type="entry name" value="APOPTOSIS-INDUCING FACTOR 1"/>
    <property type="match status" value="1"/>
</dbReference>
<dbReference type="InterPro" id="IPR050446">
    <property type="entry name" value="FAD-oxidoreductase/Apoptosis"/>
</dbReference>
<comment type="cofactor">
    <cofactor evidence="1">
        <name>FAD</name>
        <dbReference type="ChEBI" id="CHEBI:57692"/>
    </cofactor>
</comment>
<keyword evidence="2" id="KW-0285">Flavoprotein</keyword>
<keyword evidence="3" id="KW-0274">FAD</keyword>
<evidence type="ECO:0000259" key="6">
    <source>
        <dbReference type="Pfam" id="PF14759"/>
    </source>
</evidence>
<dbReference type="InterPro" id="IPR028202">
    <property type="entry name" value="Reductase_C"/>
</dbReference>
<gene>
    <name evidence="7" type="primary">thcD</name>
    <name evidence="7" type="ORF">MPOCJGCO_0328</name>
</gene>
<evidence type="ECO:0000256" key="4">
    <source>
        <dbReference type="ARBA" id="ARBA00023002"/>
    </source>
</evidence>
<evidence type="ECO:0000313" key="8">
    <source>
        <dbReference type="Proteomes" id="UP001055057"/>
    </source>
</evidence>
<name>A0ABQ4TUX4_9HYPH</name>
<dbReference type="RefSeq" id="WP_238180880.1">
    <property type="nucleotide sequence ID" value="NZ_BPRB01000021.1"/>
</dbReference>
<dbReference type="InterPro" id="IPR016156">
    <property type="entry name" value="FAD/NAD-linked_Rdtase_dimer_sf"/>
</dbReference>
<dbReference type="InterPro" id="IPR036188">
    <property type="entry name" value="FAD/NAD-bd_sf"/>
</dbReference>
<dbReference type="PANTHER" id="PTHR43557:SF2">
    <property type="entry name" value="RIESKE DOMAIN-CONTAINING PROTEIN-RELATED"/>
    <property type="match status" value="1"/>
</dbReference>
<organism evidence="7 8">
    <name type="scientific">Methylobacterium trifolii</name>
    <dbReference type="NCBI Taxonomy" id="1003092"/>
    <lineage>
        <taxon>Bacteria</taxon>
        <taxon>Pseudomonadati</taxon>
        <taxon>Pseudomonadota</taxon>
        <taxon>Alphaproteobacteria</taxon>
        <taxon>Hyphomicrobiales</taxon>
        <taxon>Methylobacteriaceae</taxon>
        <taxon>Methylobacterium</taxon>
    </lineage>
</organism>
<evidence type="ECO:0000313" key="7">
    <source>
        <dbReference type="EMBL" id="GJE58249.1"/>
    </source>
</evidence>
<proteinExistence type="predicted"/>
<dbReference type="PRINTS" id="PR00368">
    <property type="entry name" value="FADPNR"/>
</dbReference>
<dbReference type="EMBL" id="BPRB01000021">
    <property type="protein sequence ID" value="GJE58249.1"/>
    <property type="molecule type" value="Genomic_DNA"/>
</dbReference>
<keyword evidence="8" id="KW-1185">Reference proteome</keyword>
<protein>
    <submittedName>
        <fullName evidence="7">Rhodocoxin reductase</fullName>
    </submittedName>
</protein>
<dbReference type="Proteomes" id="UP001055057">
    <property type="component" value="Unassembled WGS sequence"/>
</dbReference>
<dbReference type="Gene3D" id="3.50.50.60">
    <property type="entry name" value="FAD/NAD(P)-binding domain"/>
    <property type="match status" value="2"/>
</dbReference>
<reference evidence="7" key="2">
    <citation type="submission" date="2021-08" db="EMBL/GenBank/DDBJ databases">
        <authorList>
            <person name="Tani A."/>
            <person name="Ola A."/>
            <person name="Ogura Y."/>
            <person name="Katsura K."/>
            <person name="Hayashi T."/>
        </authorList>
    </citation>
    <scope>NUCLEOTIDE SEQUENCE</scope>
    <source>
        <strain evidence="7">DSM 23632</strain>
    </source>
</reference>
<evidence type="ECO:0000256" key="2">
    <source>
        <dbReference type="ARBA" id="ARBA00022630"/>
    </source>
</evidence>
<keyword evidence="4" id="KW-0560">Oxidoreductase</keyword>
<dbReference type="SUPFAM" id="SSF55424">
    <property type="entry name" value="FAD/NAD-linked reductases, dimerisation (C-terminal) domain"/>
    <property type="match status" value="1"/>
</dbReference>
<reference evidence="7" key="1">
    <citation type="journal article" date="2021" name="Front. Microbiol.">
        <title>Comprehensive Comparative Genomics and Phenotyping of Methylobacterium Species.</title>
        <authorList>
            <person name="Alessa O."/>
            <person name="Ogura Y."/>
            <person name="Fujitani Y."/>
            <person name="Takami H."/>
            <person name="Hayashi T."/>
            <person name="Sahin N."/>
            <person name="Tani A."/>
        </authorList>
    </citation>
    <scope>NUCLEOTIDE SEQUENCE</scope>
    <source>
        <strain evidence="7">DSM 23632</strain>
    </source>
</reference>
<dbReference type="Pfam" id="PF07992">
    <property type="entry name" value="Pyr_redox_2"/>
    <property type="match status" value="1"/>
</dbReference>
<evidence type="ECO:0000256" key="3">
    <source>
        <dbReference type="ARBA" id="ARBA00022827"/>
    </source>
</evidence>
<dbReference type="InterPro" id="IPR023753">
    <property type="entry name" value="FAD/NAD-binding_dom"/>
</dbReference>
<accession>A0ABQ4TUX4</accession>
<dbReference type="PRINTS" id="PR00411">
    <property type="entry name" value="PNDRDTASEI"/>
</dbReference>